<evidence type="ECO:0000256" key="1">
    <source>
        <dbReference type="SAM" id="SignalP"/>
    </source>
</evidence>
<dbReference type="Proteomes" id="UP000033607">
    <property type="component" value="Unassembled WGS sequence"/>
</dbReference>
<feature type="signal peptide" evidence="1">
    <location>
        <begin position="1"/>
        <end position="22"/>
    </location>
</feature>
<reference evidence="2 4" key="1">
    <citation type="submission" date="2015-06" db="EMBL/GenBank/DDBJ databases">
        <title>Draft genome assembly of filamentous brackish cyanobacterium Limnoraphis robusta strain CS-951.</title>
        <authorList>
            <person name="Willis A."/>
            <person name="Parks M."/>
            <person name="Burford M.A."/>
        </authorList>
    </citation>
    <scope>NUCLEOTIDE SEQUENCE [LARGE SCALE GENOMIC DNA]</scope>
    <source>
        <strain evidence="2 4">CS-951</strain>
    </source>
</reference>
<accession>A0A0F5YCK1</accession>
<evidence type="ECO:0000313" key="3">
    <source>
        <dbReference type="EMBL" id="KMW70030.1"/>
    </source>
</evidence>
<evidence type="ECO:0000313" key="4">
    <source>
        <dbReference type="Proteomes" id="UP000033607"/>
    </source>
</evidence>
<gene>
    <name evidence="2" type="ORF">WN50_19685</name>
    <name evidence="3" type="ORF">WN50_38415</name>
</gene>
<dbReference type="OrthoDB" id="463546at2"/>
<dbReference type="EMBL" id="LATL02000286">
    <property type="protein sequence ID" value="KMW70030.1"/>
    <property type="molecule type" value="Genomic_DNA"/>
</dbReference>
<proteinExistence type="predicted"/>
<name>A0A0F5YCK1_9CYAN</name>
<dbReference type="AlphaFoldDB" id="A0A0F5YCK1"/>
<comment type="caution">
    <text evidence="2">The sequence shown here is derived from an EMBL/GenBank/DDBJ whole genome shotgun (WGS) entry which is preliminary data.</text>
</comment>
<dbReference type="EMBL" id="LATL02000245">
    <property type="protein sequence ID" value="KKD36463.1"/>
    <property type="molecule type" value="Genomic_DNA"/>
</dbReference>
<protein>
    <submittedName>
        <fullName evidence="2">Uncharacterized protein</fullName>
    </submittedName>
</protein>
<evidence type="ECO:0000313" key="2">
    <source>
        <dbReference type="EMBL" id="KKD36463.1"/>
    </source>
</evidence>
<keyword evidence="1" id="KW-0732">Signal</keyword>
<dbReference type="RefSeq" id="WP_046280282.1">
    <property type="nucleotide sequence ID" value="NZ_LATL02000245.1"/>
</dbReference>
<sequence>MKAIQFTTALLLTASFAYPSFAQEEISAVTTTSYSRVQEVHETNNQVLDQDLNNNVLSVSLDQLEVQSQPGLSRNNLNQVSENINSQMDKNQQRWEVEVDWENNKLKRYF</sequence>
<organism evidence="2 4">
    <name type="scientific">Limnoraphis robusta CS-951</name>
    <dbReference type="NCBI Taxonomy" id="1637645"/>
    <lineage>
        <taxon>Bacteria</taxon>
        <taxon>Bacillati</taxon>
        <taxon>Cyanobacteriota</taxon>
        <taxon>Cyanophyceae</taxon>
        <taxon>Oscillatoriophycideae</taxon>
        <taxon>Oscillatoriales</taxon>
        <taxon>Sirenicapillariaceae</taxon>
        <taxon>Limnoraphis</taxon>
    </lineage>
</organism>
<feature type="chain" id="PRO_5007402497" evidence="1">
    <location>
        <begin position="23"/>
        <end position="110"/>
    </location>
</feature>